<proteinExistence type="inferred from homology"/>
<dbReference type="GO" id="GO:0016020">
    <property type="term" value="C:membrane"/>
    <property type="evidence" value="ECO:0007669"/>
    <property type="project" value="InterPro"/>
</dbReference>
<dbReference type="EMBL" id="FXTJ01000001">
    <property type="protein sequence ID" value="SMO45276.1"/>
    <property type="molecule type" value="Genomic_DNA"/>
</dbReference>
<feature type="transmembrane region" description="Helical" evidence="3">
    <location>
        <begin position="197"/>
        <end position="217"/>
    </location>
</feature>
<feature type="transmembrane region" description="Helical" evidence="3">
    <location>
        <begin position="34"/>
        <end position="52"/>
    </location>
</feature>
<dbReference type="Proteomes" id="UP000317484">
    <property type="component" value="Unassembled WGS sequence"/>
</dbReference>
<evidence type="ECO:0000256" key="3">
    <source>
        <dbReference type="SAM" id="Phobius"/>
    </source>
</evidence>
<keyword evidence="3" id="KW-0472">Membrane</keyword>
<feature type="domain" description="EamA" evidence="4">
    <location>
        <begin position="138"/>
        <end position="270"/>
    </location>
</feature>
<evidence type="ECO:0000313" key="6">
    <source>
        <dbReference type="Proteomes" id="UP000317484"/>
    </source>
</evidence>
<sequence>MPPHAWFVVSAVFHYLGPAFAVLLFARVDVLGVAWLRIASAALVLALWRRPWRVWGTLDRGTRRLLLGWGAVLAVMNSCFYLAIDRLPLGTVAAIEFVPVVALAALAVRGVRNAAALGAAVAGVWLLTDVHLVAEPVGVAFAVVNALLFAGYVVLAHRVASSGQVPGLDGLALSMVIASVVALPVGLWQAAPAFLDPVALAAGIGVGIASSVIPYVCDQLAMARLSRATYALMVSLLPATATVVGVVVLTQVPSTLEVLGVALVVAGVALHRSAGPPRSAGGPAPGPRPGGGAVGLGGDGRGHRRDGERHRAPRRA</sequence>
<keyword evidence="3" id="KW-0812">Transmembrane</keyword>
<evidence type="ECO:0000259" key="4">
    <source>
        <dbReference type="Pfam" id="PF00892"/>
    </source>
</evidence>
<feature type="transmembrane region" description="Helical" evidence="3">
    <location>
        <begin position="229"/>
        <end position="249"/>
    </location>
</feature>
<organism evidence="5 6">
    <name type="scientific">Geodermatophilus aquaeductus</name>
    <dbReference type="NCBI Taxonomy" id="1564161"/>
    <lineage>
        <taxon>Bacteria</taxon>
        <taxon>Bacillati</taxon>
        <taxon>Actinomycetota</taxon>
        <taxon>Actinomycetes</taxon>
        <taxon>Geodermatophilales</taxon>
        <taxon>Geodermatophilaceae</taxon>
        <taxon>Geodermatophilus</taxon>
    </lineage>
</organism>
<keyword evidence="3" id="KW-1133">Transmembrane helix</keyword>
<feature type="transmembrane region" description="Helical" evidence="3">
    <location>
        <begin position="140"/>
        <end position="159"/>
    </location>
</feature>
<comment type="similarity">
    <text evidence="1">Belongs to the EamA transporter family.</text>
</comment>
<dbReference type="InterPro" id="IPR037185">
    <property type="entry name" value="EmrE-like"/>
</dbReference>
<feature type="transmembrane region" description="Helical" evidence="3">
    <location>
        <begin position="90"/>
        <end position="108"/>
    </location>
</feature>
<evidence type="ECO:0000313" key="5">
    <source>
        <dbReference type="EMBL" id="SMO45276.1"/>
    </source>
</evidence>
<keyword evidence="6" id="KW-1185">Reference proteome</keyword>
<feature type="transmembrane region" description="Helical" evidence="3">
    <location>
        <begin position="7"/>
        <end position="28"/>
    </location>
</feature>
<dbReference type="Pfam" id="PF00892">
    <property type="entry name" value="EamA"/>
    <property type="match status" value="1"/>
</dbReference>
<evidence type="ECO:0000256" key="2">
    <source>
        <dbReference type="SAM" id="MobiDB-lite"/>
    </source>
</evidence>
<feature type="transmembrane region" description="Helical" evidence="3">
    <location>
        <begin position="171"/>
        <end position="191"/>
    </location>
</feature>
<feature type="compositionally biased region" description="Gly residues" evidence="2">
    <location>
        <begin position="289"/>
        <end position="299"/>
    </location>
</feature>
<gene>
    <name evidence="5" type="ORF">SAMN06273567_101688</name>
</gene>
<dbReference type="SUPFAM" id="SSF103481">
    <property type="entry name" value="Multidrug resistance efflux transporter EmrE"/>
    <property type="match status" value="1"/>
</dbReference>
<feature type="transmembrane region" description="Helical" evidence="3">
    <location>
        <begin position="64"/>
        <end position="84"/>
    </location>
</feature>
<reference evidence="5 6" key="1">
    <citation type="submission" date="2017-05" db="EMBL/GenBank/DDBJ databases">
        <authorList>
            <person name="Varghese N."/>
            <person name="Submissions S."/>
        </authorList>
    </citation>
    <scope>NUCLEOTIDE SEQUENCE [LARGE SCALE GENOMIC DNA]</scope>
    <source>
        <strain evidence="5 6">DSM 46834</strain>
    </source>
</reference>
<dbReference type="AlphaFoldDB" id="A0A521BDV5"/>
<feature type="transmembrane region" description="Helical" evidence="3">
    <location>
        <begin position="115"/>
        <end position="134"/>
    </location>
</feature>
<name>A0A521BDV5_9ACTN</name>
<protein>
    <submittedName>
        <fullName evidence="5">Inner membrane transporter RhtA</fullName>
    </submittedName>
</protein>
<feature type="region of interest" description="Disordered" evidence="2">
    <location>
        <begin position="275"/>
        <end position="316"/>
    </location>
</feature>
<evidence type="ECO:0000256" key="1">
    <source>
        <dbReference type="ARBA" id="ARBA00007362"/>
    </source>
</evidence>
<dbReference type="InterPro" id="IPR000620">
    <property type="entry name" value="EamA_dom"/>
</dbReference>
<accession>A0A521BDV5</accession>